<dbReference type="Pfam" id="PF00149">
    <property type="entry name" value="Metallophos"/>
    <property type="match status" value="1"/>
</dbReference>
<feature type="domain" description="Serine/threonine specific protein phosphatases" evidence="2">
    <location>
        <begin position="6"/>
        <end position="191"/>
    </location>
</feature>
<keyword evidence="4" id="KW-1185">Reference proteome</keyword>
<accession>A0AA36CAJ3</accession>
<dbReference type="InterPro" id="IPR006186">
    <property type="entry name" value="Ser/Thr-sp_prot-phosphatase"/>
</dbReference>
<dbReference type="AlphaFoldDB" id="A0AA36CAJ3"/>
<proteinExistence type="predicted"/>
<evidence type="ECO:0000259" key="2">
    <source>
        <dbReference type="SMART" id="SM00156"/>
    </source>
</evidence>
<dbReference type="GO" id="GO:0004722">
    <property type="term" value="F:protein serine/threonine phosphatase activity"/>
    <property type="evidence" value="ECO:0007669"/>
    <property type="project" value="TreeGrafter"/>
</dbReference>
<dbReference type="InterPro" id="IPR029052">
    <property type="entry name" value="Metallo-depent_PP-like"/>
</dbReference>
<evidence type="ECO:0000313" key="4">
    <source>
        <dbReference type="Proteomes" id="UP001177023"/>
    </source>
</evidence>
<protein>
    <recommendedName>
        <fullName evidence="2">Serine/threonine specific protein phosphatases domain-containing protein</fullName>
    </recommendedName>
</protein>
<dbReference type="InterPro" id="IPR004843">
    <property type="entry name" value="Calcineurin-like_PHP"/>
</dbReference>
<organism evidence="3 4">
    <name type="scientific">Mesorhabditis spiculigera</name>
    <dbReference type="NCBI Taxonomy" id="96644"/>
    <lineage>
        <taxon>Eukaryota</taxon>
        <taxon>Metazoa</taxon>
        <taxon>Ecdysozoa</taxon>
        <taxon>Nematoda</taxon>
        <taxon>Chromadorea</taxon>
        <taxon>Rhabditida</taxon>
        <taxon>Rhabditina</taxon>
        <taxon>Rhabditomorpha</taxon>
        <taxon>Rhabditoidea</taxon>
        <taxon>Rhabditidae</taxon>
        <taxon>Mesorhabditinae</taxon>
        <taxon>Mesorhabditis</taxon>
    </lineage>
</organism>
<dbReference type="GO" id="GO:0005634">
    <property type="term" value="C:nucleus"/>
    <property type="evidence" value="ECO:0007669"/>
    <property type="project" value="TreeGrafter"/>
</dbReference>
<evidence type="ECO:0000313" key="3">
    <source>
        <dbReference type="EMBL" id="CAJ0564839.1"/>
    </source>
</evidence>
<dbReference type="CDD" id="cd00144">
    <property type="entry name" value="MPP_PPP_family"/>
    <property type="match status" value="1"/>
</dbReference>
<feature type="non-terminal residue" evidence="3">
    <location>
        <position position="255"/>
    </location>
</feature>
<dbReference type="SUPFAM" id="SSF56300">
    <property type="entry name" value="Metallo-dependent phosphatases"/>
    <property type="match status" value="1"/>
</dbReference>
<dbReference type="InterPro" id="IPR050341">
    <property type="entry name" value="PP1_catalytic_subunit"/>
</dbReference>
<dbReference type="PANTHER" id="PTHR11668:SF491">
    <property type="entry name" value="SERINE_THREONINE-PROTEIN PHOSPHATASE"/>
    <property type="match status" value="1"/>
</dbReference>
<dbReference type="PRINTS" id="PR00114">
    <property type="entry name" value="STPHPHTASE"/>
</dbReference>
<reference evidence="3" key="1">
    <citation type="submission" date="2023-06" db="EMBL/GenBank/DDBJ databases">
        <authorList>
            <person name="Delattre M."/>
        </authorList>
    </citation>
    <scope>NUCLEOTIDE SEQUENCE</scope>
    <source>
        <strain evidence="3">AF72</strain>
    </source>
</reference>
<dbReference type="Gene3D" id="3.60.21.10">
    <property type="match status" value="1"/>
</dbReference>
<comment type="caution">
    <text evidence="3">The sequence shown here is derived from an EMBL/GenBank/DDBJ whole genome shotgun (WGS) entry which is preliminary data.</text>
</comment>
<evidence type="ECO:0000256" key="1">
    <source>
        <dbReference type="SAM" id="MobiDB-lite"/>
    </source>
</evidence>
<feature type="region of interest" description="Disordered" evidence="1">
    <location>
        <begin position="222"/>
        <end position="255"/>
    </location>
</feature>
<dbReference type="EMBL" id="CATQJA010000924">
    <property type="protein sequence ID" value="CAJ0564839.1"/>
    <property type="molecule type" value="Genomic_DNA"/>
</dbReference>
<dbReference type="Proteomes" id="UP001177023">
    <property type="component" value="Unassembled WGS sequence"/>
</dbReference>
<dbReference type="GO" id="GO:0005737">
    <property type="term" value="C:cytoplasm"/>
    <property type="evidence" value="ECO:0007669"/>
    <property type="project" value="TreeGrafter"/>
</dbReference>
<name>A0AA36CAJ3_9BILA</name>
<gene>
    <name evidence="3" type="ORF">MSPICULIGERA_LOCUS3505</name>
</gene>
<dbReference type="SMART" id="SM00156">
    <property type="entry name" value="PP2Ac"/>
    <property type="match status" value="1"/>
</dbReference>
<feature type="compositionally biased region" description="Basic and acidic residues" evidence="1">
    <location>
        <begin position="224"/>
        <end position="255"/>
    </location>
</feature>
<dbReference type="PANTHER" id="PTHR11668">
    <property type="entry name" value="SERINE/THREONINE PROTEIN PHOSPHATASE"/>
    <property type="match status" value="1"/>
</dbReference>
<sequence>MSYKVLFPKQVWIIRGHKEEAEICLSFFELLKKYGYGQDLINIITDLFTHLPVAGLIDGRILCMHGMIPMELTPELLESGWEPWQNTRKVLNTAMTWNNPMEDLKGYPPNKKLHPGHRLGTELITNQMKWLDVEFVIRGHQVMTNGVRRLGDLPLATVFSTSGHELGPNLGAILFVDPEENAIVPIFIVNIRHTSIKTQKDFDKKLAEGWKVDDYARPLPVERAVTEKKEAKEAKEATEAKEAKEAKEPKEEGKK</sequence>